<geneLocation type="plasmid" evidence="1 2">
    <name>punmamed3</name>
</geneLocation>
<dbReference type="EMBL" id="CP115452">
    <property type="protein sequence ID" value="WBP92124.1"/>
    <property type="molecule type" value="Genomic_DNA"/>
</dbReference>
<proteinExistence type="predicted"/>
<keyword evidence="1" id="KW-0614">Plasmid</keyword>
<name>A0ABY7QJP1_9ACTN</name>
<sequence length="107" mass="11470">MRERVAARADPDPALLAELAEDPDATVRTRALLQPLPRTWPQRAAIDRVVGHAAECIGPVGEMFLEPEPDWYEACAMSPHPLLRRVAAVLAPAAAGIGAPFGRGPRS</sequence>
<evidence type="ECO:0000313" key="1">
    <source>
        <dbReference type="EMBL" id="WBP92124.1"/>
    </source>
</evidence>
<dbReference type="Proteomes" id="UP001212821">
    <property type="component" value="Plasmid punmamed3"/>
</dbReference>
<accession>A0ABY7QJP1</accession>
<evidence type="ECO:0000313" key="2">
    <source>
        <dbReference type="Proteomes" id="UP001212821"/>
    </source>
</evidence>
<dbReference type="RefSeq" id="WP_270151838.1">
    <property type="nucleotide sequence ID" value="NZ_CP115452.1"/>
</dbReference>
<keyword evidence="2" id="KW-1185">Reference proteome</keyword>
<protein>
    <submittedName>
        <fullName evidence="1">Uncharacterized protein</fullName>
    </submittedName>
</protein>
<reference evidence="1 2" key="1">
    <citation type="submission" date="2022-12" db="EMBL/GenBank/DDBJ databases">
        <title>HUAS 3-15.</title>
        <authorList>
            <person name="Mo P."/>
        </authorList>
    </citation>
    <scope>NUCLEOTIDE SEQUENCE [LARGE SCALE GENOMIC DNA]</scope>
    <source>
        <strain evidence="1 2">HUAS 3-15</strain>
        <plasmid evidence="1 2">punmamed3</plasmid>
    </source>
</reference>
<organism evidence="1 2">
    <name type="scientific">Kitasatospora cathayae</name>
    <dbReference type="NCBI Taxonomy" id="3004092"/>
    <lineage>
        <taxon>Bacteria</taxon>
        <taxon>Bacillati</taxon>
        <taxon>Actinomycetota</taxon>
        <taxon>Actinomycetes</taxon>
        <taxon>Kitasatosporales</taxon>
        <taxon>Streptomycetaceae</taxon>
        <taxon>Kitasatospora</taxon>
    </lineage>
</organism>
<gene>
    <name evidence="1" type="ORF">O1G21_40610</name>
</gene>